<comment type="caution">
    <text evidence="10">The sequence shown here is derived from an EMBL/GenBank/DDBJ whole genome shotgun (WGS) entry which is preliminary data.</text>
</comment>
<dbReference type="GO" id="GO:0070847">
    <property type="term" value="C:core mediator complex"/>
    <property type="evidence" value="ECO:0007669"/>
    <property type="project" value="TreeGrafter"/>
</dbReference>
<gene>
    <name evidence="10" type="ORF">KVV02_000438</name>
</gene>
<feature type="region of interest" description="Disordered" evidence="9">
    <location>
        <begin position="1"/>
        <end position="22"/>
    </location>
</feature>
<dbReference type="EMBL" id="JAIFTL010000004">
    <property type="protein sequence ID" value="KAG9327489.1"/>
    <property type="molecule type" value="Genomic_DNA"/>
</dbReference>
<name>A0A9P8D314_MORAP</name>
<feature type="compositionally biased region" description="Basic residues" evidence="9">
    <location>
        <begin position="248"/>
        <end position="267"/>
    </location>
</feature>
<evidence type="ECO:0000256" key="3">
    <source>
        <dbReference type="ARBA" id="ARBA00019615"/>
    </source>
</evidence>
<keyword evidence="4" id="KW-0805">Transcription regulation</keyword>
<evidence type="ECO:0000313" key="11">
    <source>
        <dbReference type="Proteomes" id="UP000717515"/>
    </source>
</evidence>
<feature type="region of interest" description="Disordered" evidence="9">
    <location>
        <begin position="196"/>
        <end position="215"/>
    </location>
</feature>
<evidence type="ECO:0000313" key="10">
    <source>
        <dbReference type="EMBL" id="KAG9327489.1"/>
    </source>
</evidence>
<dbReference type="GO" id="GO:0006357">
    <property type="term" value="P:regulation of transcription by RNA polymerase II"/>
    <property type="evidence" value="ECO:0007669"/>
    <property type="project" value="InterPro"/>
</dbReference>
<feature type="compositionally biased region" description="Polar residues" evidence="9">
    <location>
        <begin position="1"/>
        <end position="19"/>
    </location>
</feature>
<feature type="compositionally biased region" description="Basic and acidic residues" evidence="9">
    <location>
        <begin position="275"/>
        <end position="287"/>
    </location>
</feature>
<evidence type="ECO:0000256" key="5">
    <source>
        <dbReference type="ARBA" id="ARBA00023159"/>
    </source>
</evidence>
<evidence type="ECO:0000256" key="1">
    <source>
        <dbReference type="ARBA" id="ARBA00004123"/>
    </source>
</evidence>
<evidence type="ECO:0000256" key="9">
    <source>
        <dbReference type="SAM" id="MobiDB-lite"/>
    </source>
</evidence>
<evidence type="ECO:0000256" key="8">
    <source>
        <dbReference type="ARBA" id="ARBA00032018"/>
    </source>
</evidence>
<dbReference type="AlphaFoldDB" id="A0A9P8D314"/>
<keyword evidence="5" id="KW-0010">Activator</keyword>
<dbReference type="GO" id="GO:0003712">
    <property type="term" value="F:transcription coregulator activity"/>
    <property type="evidence" value="ECO:0007669"/>
    <property type="project" value="InterPro"/>
</dbReference>
<evidence type="ECO:0000256" key="6">
    <source>
        <dbReference type="ARBA" id="ARBA00023163"/>
    </source>
</evidence>
<dbReference type="PANTHER" id="PTHR28270">
    <property type="entry name" value="MEDIATOR OF RNA POLYMERASE II TRANSCRIPTION SUBUNIT 19"/>
    <property type="match status" value="1"/>
</dbReference>
<sequence length="351" mass="38941">MVVTSSFASDIRSSPSPNLGKQDCAFRTTASLRVLEISLSDKRSSAYATTHTNRYSQNVPMADDDNGTATSAQPSSPKLYYIKDARANAVPQQLTGSHDLMTTFNLLPLYNQYVKQKLENNEDVPPIEPTYFPFISDLPGKNVIRPGNYVRALLEAPEKGYGPIHSFSASTLRDAFSLRPGPVPGFDSSVLGTEEETLHRNVPKNPAAVPPAAAADSLKPYSSNVIPGQGQTGGYTALGLNESPAHSSHGHHHHHHGHSHSHNHHGSKSSTSSPHVDRTDRVEDSSREHRHKKKVQRIQTLKKKRKHEHDHEHGHHEGEGDSEHRKKKKRKKEREEYDHGDHGDHGEIDIM</sequence>
<feature type="compositionally biased region" description="Basic residues" evidence="9">
    <location>
        <begin position="288"/>
        <end position="308"/>
    </location>
</feature>
<feature type="compositionally biased region" description="Polar residues" evidence="9">
    <location>
        <begin position="46"/>
        <end position="59"/>
    </location>
</feature>
<evidence type="ECO:0000256" key="4">
    <source>
        <dbReference type="ARBA" id="ARBA00023015"/>
    </source>
</evidence>
<reference evidence="10" key="1">
    <citation type="submission" date="2021-07" db="EMBL/GenBank/DDBJ databases">
        <title>Draft genome of Mortierella alpina, strain LL118, isolated from an aspen leaf litter sample.</title>
        <authorList>
            <person name="Yang S."/>
            <person name="Vinatzer B.A."/>
        </authorList>
    </citation>
    <scope>NUCLEOTIDE SEQUENCE</scope>
    <source>
        <strain evidence="10">LL118</strain>
    </source>
</reference>
<comment type="similarity">
    <text evidence="2">Belongs to the Mediator complex subunit 19 family.</text>
</comment>
<evidence type="ECO:0000256" key="2">
    <source>
        <dbReference type="ARBA" id="ARBA00009259"/>
    </source>
</evidence>
<feature type="region of interest" description="Disordered" evidence="9">
    <location>
        <begin position="220"/>
        <end position="351"/>
    </location>
</feature>
<dbReference type="GO" id="GO:0016592">
    <property type="term" value="C:mediator complex"/>
    <property type="evidence" value="ECO:0007669"/>
    <property type="project" value="InterPro"/>
</dbReference>
<comment type="subcellular location">
    <subcellularLocation>
        <location evidence="1">Nucleus</location>
    </subcellularLocation>
</comment>
<feature type="compositionally biased region" description="Low complexity" evidence="9">
    <location>
        <begin position="203"/>
        <end position="215"/>
    </location>
</feature>
<organism evidence="10 11">
    <name type="scientific">Mortierella alpina</name>
    <name type="common">Oleaginous fungus</name>
    <name type="synonym">Mortierella renispora</name>
    <dbReference type="NCBI Taxonomy" id="64518"/>
    <lineage>
        <taxon>Eukaryota</taxon>
        <taxon>Fungi</taxon>
        <taxon>Fungi incertae sedis</taxon>
        <taxon>Mucoromycota</taxon>
        <taxon>Mortierellomycotina</taxon>
        <taxon>Mortierellomycetes</taxon>
        <taxon>Mortierellales</taxon>
        <taxon>Mortierellaceae</taxon>
        <taxon>Mortierella</taxon>
    </lineage>
</organism>
<dbReference type="InterPro" id="IPR013942">
    <property type="entry name" value="Mediator_Med19_fun"/>
</dbReference>
<dbReference type="Proteomes" id="UP000717515">
    <property type="component" value="Unassembled WGS sequence"/>
</dbReference>
<feature type="compositionally biased region" description="Basic and acidic residues" evidence="9">
    <location>
        <begin position="333"/>
        <end position="351"/>
    </location>
</feature>
<keyword evidence="6" id="KW-0804">Transcription</keyword>
<feature type="region of interest" description="Disordered" evidence="9">
    <location>
        <begin position="46"/>
        <end position="75"/>
    </location>
</feature>
<dbReference type="PANTHER" id="PTHR28270:SF1">
    <property type="entry name" value="MEDIATOR OF RNA POLYMERASE II TRANSCRIPTION SUBUNIT 19"/>
    <property type="match status" value="1"/>
</dbReference>
<evidence type="ECO:0000256" key="7">
    <source>
        <dbReference type="ARBA" id="ARBA00023242"/>
    </source>
</evidence>
<proteinExistence type="inferred from homology"/>
<accession>A0A9P8D314</accession>
<keyword evidence="7" id="KW-0539">Nucleus</keyword>
<feature type="compositionally biased region" description="Basic and acidic residues" evidence="9">
    <location>
        <begin position="309"/>
        <end position="324"/>
    </location>
</feature>
<protein>
    <recommendedName>
        <fullName evidence="3">Mediator of RNA polymerase II transcription subunit 19</fullName>
    </recommendedName>
    <alternativeName>
        <fullName evidence="8">Mediator complex subunit 19</fullName>
    </alternativeName>
</protein>